<evidence type="ECO:0000259" key="2">
    <source>
        <dbReference type="PROSITE" id="PS51272"/>
    </source>
</evidence>
<name>A0ABZ2Y3M4_9FIRM</name>
<feature type="domain" description="SLH" evidence="2">
    <location>
        <begin position="60"/>
        <end position="125"/>
    </location>
</feature>
<accession>A0ABZ2Y3M4</accession>
<dbReference type="InterPro" id="IPR001119">
    <property type="entry name" value="SLH_dom"/>
</dbReference>
<sequence length="206" mass="22596">MVEFGAPAWGNASSWATNELKKADELGLIPDSLKGADLTKPITRAEFSAMSVKVFEALSGTKAIPAVNNPFTDIKDVEVLKAYNLGITTGTATDKFSPNVLLNREQAATMLTRVFKRVTLVGWTIQTDSQFTLPYTKVAPFADDDKISSWAKDSVYFMVANNIINGTGNNKFSPRATMTEEEARDYASATREQALLMAVRMVENLK</sequence>
<dbReference type="EMBL" id="CP121687">
    <property type="protein sequence ID" value="WZL69958.1"/>
    <property type="molecule type" value="Genomic_DNA"/>
</dbReference>
<organism evidence="3 4">
    <name type="scientific">Defluviitalea saccharophila</name>
    <dbReference type="NCBI Taxonomy" id="879970"/>
    <lineage>
        <taxon>Bacteria</taxon>
        <taxon>Bacillati</taxon>
        <taxon>Bacillota</taxon>
        <taxon>Clostridia</taxon>
        <taxon>Lachnospirales</taxon>
        <taxon>Defluviitaleaceae</taxon>
        <taxon>Defluviitalea</taxon>
    </lineage>
</organism>
<dbReference type="PROSITE" id="PS51272">
    <property type="entry name" value="SLH"/>
    <property type="match status" value="2"/>
</dbReference>
<gene>
    <name evidence="3" type="ORF">QBE51_00055</name>
</gene>
<protein>
    <submittedName>
        <fullName evidence="3">S-layer homology domain-containing protein</fullName>
    </submittedName>
</protein>
<reference evidence="3 4" key="1">
    <citation type="submission" date="2023-03" db="EMBL/GenBank/DDBJ databases">
        <title>Novel Species.</title>
        <authorList>
            <person name="Ma S."/>
        </authorList>
    </citation>
    <scope>NUCLEOTIDE SEQUENCE [LARGE SCALE GENOMIC DNA]</scope>
    <source>
        <strain evidence="3 4">LIND6LT2</strain>
    </source>
</reference>
<keyword evidence="1" id="KW-0677">Repeat</keyword>
<feature type="domain" description="SLH" evidence="2">
    <location>
        <begin position="138"/>
        <end position="206"/>
    </location>
</feature>
<keyword evidence="4" id="KW-1185">Reference proteome</keyword>
<proteinExistence type="predicted"/>
<evidence type="ECO:0000313" key="4">
    <source>
        <dbReference type="Proteomes" id="UP001486565"/>
    </source>
</evidence>
<evidence type="ECO:0000256" key="1">
    <source>
        <dbReference type="ARBA" id="ARBA00022737"/>
    </source>
</evidence>
<dbReference type="RefSeq" id="WP_341876921.1">
    <property type="nucleotide sequence ID" value="NZ_CP121687.1"/>
</dbReference>
<evidence type="ECO:0000313" key="3">
    <source>
        <dbReference type="EMBL" id="WZL69958.1"/>
    </source>
</evidence>
<dbReference type="Pfam" id="PF00395">
    <property type="entry name" value="SLH"/>
    <property type="match status" value="2"/>
</dbReference>
<dbReference type="Proteomes" id="UP001486565">
    <property type="component" value="Chromosome"/>
</dbReference>